<evidence type="ECO:0000313" key="1">
    <source>
        <dbReference type="EMBL" id="GMA87929.1"/>
    </source>
</evidence>
<reference evidence="2" key="1">
    <citation type="journal article" date="2019" name="Int. J. Syst. Evol. Microbiol.">
        <title>The Global Catalogue of Microorganisms (GCM) 10K type strain sequencing project: providing services to taxonomists for standard genome sequencing and annotation.</title>
        <authorList>
            <consortium name="The Broad Institute Genomics Platform"/>
            <consortium name="The Broad Institute Genome Sequencing Center for Infectious Disease"/>
            <person name="Wu L."/>
            <person name="Ma J."/>
        </authorList>
    </citation>
    <scope>NUCLEOTIDE SEQUENCE [LARGE SCALE GENOMIC DNA]</scope>
    <source>
        <strain evidence="2">NBRC 108730</strain>
    </source>
</reference>
<dbReference type="Proteomes" id="UP001157017">
    <property type="component" value="Unassembled WGS sequence"/>
</dbReference>
<evidence type="ECO:0000313" key="2">
    <source>
        <dbReference type="Proteomes" id="UP001157017"/>
    </source>
</evidence>
<protein>
    <recommendedName>
        <fullName evidence="3">Glycosyltransferase subfamily 4-like N-terminal domain-containing protein</fullName>
    </recommendedName>
</protein>
<sequence>MLVPAADALLTLTGRAADLVQRRWGRRADVLPHPHVVPVERLGRARPPRTEPGLTVGLDLKSLRANVSALPVTLAAVEAVRTVPGARLLVGLHREVLEPGFPRADPEPGRDPAAAARRGRDRACGCATGWATTSLLDHLSRLDVSVLPYAFGTHSGWVEPVPRPRHPGRRAPAGLLARPARACSATTWSTACPTSRTWPRRCSLAAGRTPAPADRVERLRERADVVAAHHALYRRLVGQRGGSDLDGDRRPA</sequence>
<keyword evidence="2" id="KW-1185">Reference proteome</keyword>
<dbReference type="EMBL" id="BSUZ01000001">
    <property type="protein sequence ID" value="GMA87929.1"/>
    <property type="molecule type" value="Genomic_DNA"/>
</dbReference>
<comment type="caution">
    <text evidence="1">The sequence shown here is derived from an EMBL/GenBank/DDBJ whole genome shotgun (WGS) entry which is preliminary data.</text>
</comment>
<evidence type="ECO:0008006" key="3">
    <source>
        <dbReference type="Google" id="ProtNLM"/>
    </source>
</evidence>
<gene>
    <name evidence="1" type="ORF">GCM10025868_31790</name>
</gene>
<organism evidence="1 2">
    <name type="scientific">Angustibacter aerolatus</name>
    <dbReference type="NCBI Taxonomy" id="1162965"/>
    <lineage>
        <taxon>Bacteria</taxon>
        <taxon>Bacillati</taxon>
        <taxon>Actinomycetota</taxon>
        <taxon>Actinomycetes</taxon>
        <taxon>Kineosporiales</taxon>
        <taxon>Kineosporiaceae</taxon>
    </lineage>
</organism>
<proteinExistence type="predicted"/>
<name>A0ABQ6JJ80_9ACTN</name>
<accession>A0ABQ6JJ80</accession>